<evidence type="ECO:0000256" key="1">
    <source>
        <dbReference type="SAM" id="MobiDB-lite"/>
    </source>
</evidence>
<feature type="region of interest" description="Disordered" evidence="1">
    <location>
        <begin position="310"/>
        <end position="352"/>
    </location>
</feature>
<sequence>MSMWDLAILLAVMVAQCNLKYLTIRAWYRQILRWSARKRAAANRMQCALPQFQHVKQVLLMLYSNSIPMNGAAPECKGRGKREIPEKTRRTSGVTRPGIEPSSQSSRSATAPELYSLITSAQVLTSRWQQGHYRRSKLPRKVQTGTCSTMAGSKEPCQHSPGVISRNRGKNRSGCDHGRDSNPGPKANPFPTGSLRIFARDNLAGPCRWSTGFLGVLPFIPPSHSNAAPYSPRFTHIDTYKSSAVLGDFLDNVLKKHRTPSQQASFLSALPTKPAAASFKWKIIVTGRSRIRAALNNEVSMRAIEVSMGQRRNEGGGGNGISPRKPADQRHRPGTIPTFKNPERTGRGLNPRSSVDRAARWRLGMESEGGLVPSLLSTTQRPQSVVDQNRCWCTTRRRVNTDAPRARPAIANIRVFWRTGDMIYASVTPTPLSALVDKRSGLSLVTRAAVAERLAHSPPTKENLGSIPGQVTRFSHVGIVPRTMPLIGGFSRISPVSPGAAPYSPQSPSSALKTSLLRAVQIYSLNVFNVNIVYIDRNDVAGISFLRFGIQKLDIVREMWRLPATINSECGQQELTITMEPGRSESRAMWPLAKGLRSALHTPSRLPQGVSMARHRKKASSSAPPPTTPSIHPTDQTHLVRAPLPASITLSPCCRDRALVAANDPSSSYADWPRLGTPALWKASALGLPILHLYLDITEQGSSAVRRTIFMHVSHDARRVPNLREMPTSHENFLHKFVCKAHPARNEETEQVLSFSCKAMKVMIPLVLACWSCDLSRPPVAQLVGAPPIWGAGGSGFESRREDRPWERFSIEEHVLGDDGFTSANMSCYWLAGEPGGWRGLAGKGSCRICTRRNLADGEENVLQVHHANLAAKNARRRSELASADIGCSRCEQHGPHLKQYTDLHCTQGRRRKFPQRNDRHSSKSIGSQCLAIESRPNISDQLQQTS</sequence>
<reference evidence="2 3" key="1">
    <citation type="submission" date="2023-02" db="EMBL/GenBank/DDBJ databases">
        <title>LHISI_Scaffold_Assembly.</title>
        <authorList>
            <person name="Stuart O.P."/>
            <person name="Cleave R."/>
            <person name="Magrath M.J.L."/>
            <person name="Mikheyev A.S."/>
        </authorList>
    </citation>
    <scope>NUCLEOTIDE SEQUENCE [LARGE SCALE GENOMIC DNA]</scope>
    <source>
        <strain evidence="2">Daus_M_001</strain>
        <tissue evidence="2">Leg muscle</tissue>
    </source>
</reference>
<dbReference type="EMBL" id="JARBHB010000016">
    <property type="protein sequence ID" value="KAJ8866475.1"/>
    <property type="molecule type" value="Genomic_DNA"/>
</dbReference>
<comment type="caution">
    <text evidence="2">The sequence shown here is derived from an EMBL/GenBank/DDBJ whole genome shotgun (WGS) entry which is preliminary data.</text>
</comment>
<dbReference type="Proteomes" id="UP001159363">
    <property type="component" value="Chromosome 15"/>
</dbReference>
<feature type="region of interest" description="Disordered" evidence="1">
    <location>
        <begin position="132"/>
        <end position="188"/>
    </location>
</feature>
<keyword evidence="3" id="KW-1185">Reference proteome</keyword>
<evidence type="ECO:0000313" key="2">
    <source>
        <dbReference type="EMBL" id="KAJ8866475.1"/>
    </source>
</evidence>
<feature type="compositionally biased region" description="Basic and acidic residues" evidence="1">
    <location>
        <begin position="76"/>
        <end position="89"/>
    </location>
</feature>
<evidence type="ECO:0000313" key="3">
    <source>
        <dbReference type="Proteomes" id="UP001159363"/>
    </source>
</evidence>
<accession>A0ABQ9G1W0</accession>
<name>A0ABQ9G1W0_9NEOP</name>
<proteinExistence type="predicted"/>
<feature type="region of interest" description="Disordered" evidence="1">
    <location>
        <begin position="606"/>
        <end position="636"/>
    </location>
</feature>
<organism evidence="2 3">
    <name type="scientific">Dryococelus australis</name>
    <dbReference type="NCBI Taxonomy" id="614101"/>
    <lineage>
        <taxon>Eukaryota</taxon>
        <taxon>Metazoa</taxon>
        <taxon>Ecdysozoa</taxon>
        <taxon>Arthropoda</taxon>
        <taxon>Hexapoda</taxon>
        <taxon>Insecta</taxon>
        <taxon>Pterygota</taxon>
        <taxon>Neoptera</taxon>
        <taxon>Polyneoptera</taxon>
        <taxon>Phasmatodea</taxon>
        <taxon>Verophasmatodea</taxon>
        <taxon>Anareolatae</taxon>
        <taxon>Phasmatidae</taxon>
        <taxon>Eurycanthinae</taxon>
        <taxon>Dryococelus</taxon>
    </lineage>
</organism>
<gene>
    <name evidence="2" type="ORF">PR048_032318</name>
</gene>
<feature type="region of interest" description="Disordered" evidence="1">
    <location>
        <begin position="74"/>
        <end position="111"/>
    </location>
</feature>
<protein>
    <submittedName>
        <fullName evidence="2">Uncharacterized protein</fullName>
    </submittedName>
</protein>